<evidence type="ECO:0000256" key="1">
    <source>
        <dbReference type="ARBA" id="ARBA00004571"/>
    </source>
</evidence>
<dbReference type="InterPro" id="IPR039426">
    <property type="entry name" value="TonB-dep_rcpt-like"/>
</dbReference>
<keyword evidence="10 11" id="KW-0998">Cell outer membrane</keyword>
<dbReference type="Gene3D" id="2.40.170.20">
    <property type="entry name" value="TonB-dependent receptor, beta-barrel domain"/>
    <property type="match status" value="1"/>
</dbReference>
<dbReference type="SUPFAM" id="SSF56935">
    <property type="entry name" value="Porins"/>
    <property type="match status" value="1"/>
</dbReference>
<keyword evidence="2 11" id="KW-0813">Transport</keyword>
<keyword evidence="17" id="KW-1185">Reference proteome</keyword>
<evidence type="ECO:0000313" key="16">
    <source>
        <dbReference type="EMBL" id="NIJ66778.1"/>
    </source>
</evidence>
<comment type="caution">
    <text evidence="16">The sequence shown here is derived from an EMBL/GenBank/DDBJ whole genome shotgun (WGS) entry which is preliminary data.</text>
</comment>
<dbReference type="Pfam" id="PF07715">
    <property type="entry name" value="Plug"/>
    <property type="match status" value="1"/>
</dbReference>
<proteinExistence type="inferred from homology"/>
<evidence type="ECO:0000256" key="10">
    <source>
        <dbReference type="ARBA" id="ARBA00023237"/>
    </source>
</evidence>
<dbReference type="PANTHER" id="PTHR32552">
    <property type="entry name" value="FERRICHROME IRON RECEPTOR-RELATED"/>
    <property type="match status" value="1"/>
</dbReference>
<feature type="domain" description="TonB-dependent receptor plug" evidence="15">
    <location>
        <begin position="58"/>
        <end position="164"/>
    </location>
</feature>
<dbReference type="PANTHER" id="PTHR32552:SF81">
    <property type="entry name" value="TONB-DEPENDENT OUTER MEMBRANE RECEPTOR"/>
    <property type="match status" value="1"/>
</dbReference>
<keyword evidence="13" id="KW-0732">Signal</keyword>
<evidence type="ECO:0000256" key="5">
    <source>
        <dbReference type="ARBA" id="ARBA00022692"/>
    </source>
</evidence>
<keyword evidence="3 11" id="KW-1134">Transmembrane beta strand</keyword>
<evidence type="ECO:0000256" key="9">
    <source>
        <dbReference type="ARBA" id="ARBA00023136"/>
    </source>
</evidence>
<evidence type="ECO:0000256" key="12">
    <source>
        <dbReference type="RuleBase" id="RU003357"/>
    </source>
</evidence>
<organism evidence="16 17">
    <name type="scientific">Sphingomonas leidyi</name>
    <dbReference type="NCBI Taxonomy" id="68569"/>
    <lineage>
        <taxon>Bacteria</taxon>
        <taxon>Pseudomonadati</taxon>
        <taxon>Pseudomonadota</taxon>
        <taxon>Alphaproteobacteria</taxon>
        <taxon>Sphingomonadales</taxon>
        <taxon>Sphingomonadaceae</taxon>
        <taxon>Sphingomonas</taxon>
    </lineage>
</organism>
<evidence type="ECO:0000256" key="4">
    <source>
        <dbReference type="ARBA" id="ARBA00022496"/>
    </source>
</evidence>
<feature type="chain" id="PRO_5031464531" evidence="13">
    <location>
        <begin position="23"/>
        <end position="735"/>
    </location>
</feature>
<keyword evidence="16" id="KW-0675">Receptor</keyword>
<gene>
    <name evidence="16" type="ORF">FHR20_003754</name>
</gene>
<keyword evidence="8 12" id="KW-0798">TonB box</keyword>
<keyword evidence="5 11" id="KW-0812">Transmembrane</keyword>
<dbReference type="InterPro" id="IPR012910">
    <property type="entry name" value="Plug_dom"/>
</dbReference>
<evidence type="ECO:0000259" key="14">
    <source>
        <dbReference type="Pfam" id="PF00593"/>
    </source>
</evidence>
<evidence type="ECO:0000256" key="13">
    <source>
        <dbReference type="SAM" id="SignalP"/>
    </source>
</evidence>
<evidence type="ECO:0000256" key="7">
    <source>
        <dbReference type="ARBA" id="ARBA00023065"/>
    </source>
</evidence>
<dbReference type="AlphaFoldDB" id="A0A7X5ZXR5"/>
<reference evidence="16 17" key="1">
    <citation type="submission" date="2020-03" db="EMBL/GenBank/DDBJ databases">
        <title>Genomic Encyclopedia of Type Strains, Phase IV (KMG-IV): sequencing the most valuable type-strain genomes for metagenomic binning, comparative biology and taxonomic classification.</title>
        <authorList>
            <person name="Goeker M."/>
        </authorList>
    </citation>
    <scope>NUCLEOTIDE SEQUENCE [LARGE SCALE GENOMIC DNA]</scope>
    <source>
        <strain evidence="16 17">DSM 4733</strain>
    </source>
</reference>
<feature type="domain" description="TonB-dependent receptor-like beta-barrel" evidence="14">
    <location>
        <begin position="268"/>
        <end position="704"/>
    </location>
</feature>
<evidence type="ECO:0000256" key="2">
    <source>
        <dbReference type="ARBA" id="ARBA00022448"/>
    </source>
</evidence>
<protein>
    <submittedName>
        <fullName evidence="16">Iron complex outermembrane receptor protein</fullName>
    </submittedName>
</protein>
<dbReference type="Pfam" id="PF00593">
    <property type="entry name" value="TonB_dep_Rec_b-barrel"/>
    <property type="match status" value="1"/>
</dbReference>
<evidence type="ECO:0000256" key="11">
    <source>
        <dbReference type="PROSITE-ProRule" id="PRU01360"/>
    </source>
</evidence>
<dbReference type="RefSeq" id="WP_167301086.1">
    <property type="nucleotide sequence ID" value="NZ_JAASQV010000004.1"/>
</dbReference>
<dbReference type="PROSITE" id="PS52016">
    <property type="entry name" value="TONB_DEPENDENT_REC_3"/>
    <property type="match status" value="1"/>
</dbReference>
<keyword evidence="7" id="KW-0406">Ion transport</keyword>
<sequence>MKAFCWLTVSAVALMSAGAAQAQTAATTTDPAPAAQADAPVDHSSEIVVTAERRSTSLQRTGVAATVLTGDDLVKKSVNGVEQLQFATPSLTVNTTGQGNAFNIRGIGKTEQTSAIGVGVVTYRDGVATLPGYFQSEPYYDIASVEVLRGPQGTFAGGNATGGAVFITEVNPSTDMVKGYALAQYGNYNDIKLQGAVNLPASDTLAFRFAGNMERRDTFYNVSGPWTGNPGNRRDYSGRASMLWQPSANFRVLLKGDYNNIEYGGLPAGPATATGDPLNVANNTYLNGRDEFGRIVLNMAYTTDGGVTLRSISGYQRGTTQIDYDSDGTANAPSLAAPQTAFHDKISEEIWSQEFNIVSPDTGPFTWVLGGYWQSDKIIIPKGGYFSDVTPNLFPVLIDVAIEGTNPKSALAAFGQVGYELTKGLQLTVGARWSRTTSRNDAVSTTPQYPPLQLAQHDFTADKKLNGKVALNWTVDASNFLYAFVATGSKAGGLNGPNLVGAPPRAFAAEDVTDYEIGWKGTFMGGRLRTQLGGYYNEYKGFQVNIVDPTTPSISSIYNVPGKTKLYGVEFSAQGNFDAFSFDLSGSVSNSELGNFHAADSRLGAAPAVCNPATGPTTARCLDLTGNEQAYAPKFTLSAGAQYTIALGGDATLTPRVDYAHIGAVWGTLFQNVARGDRIGARDIVNAQLTLATGPWSIAAYSTNLTDAHYVAAINGNRRLAGAPRQYGLRVSRTF</sequence>
<evidence type="ECO:0000256" key="6">
    <source>
        <dbReference type="ARBA" id="ARBA00023004"/>
    </source>
</evidence>
<dbReference type="Proteomes" id="UP000564677">
    <property type="component" value="Unassembled WGS sequence"/>
</dbReference>
<evidence type="ECO:0000256" key="3">
    <source>
        <dbReference type="ARBA" id="ARBA00022452"/>
    </source>
</evidence>
<comment type="subcellular location">
    <subcellularLocation>
        <location evidence="1 11">Cell outer membrane</location>
        <topology evidence="1 11">Multi-pass membrane protein</topology>
    </subcellularLocation>
</comment>
<dbReference type="InterPro" id="IPR036942">
    <property type="entry name" value="Beta-barrel_TonB_sf"/>
</dbReference>
<name>A0A7X5ZXR5_9SPHN</name>
<evidence type="ECO:0000313" key="17">
    <source>
        <dbReference type="Proteomes" id="UP000564677"/>
    </source>
</evidence>
<keyword evidence="6" id="KW-0408">Iron</keyword>
<comment type="similarity">
    <text evidence="11 12">Belongs to the TonB-dependent receptor family.</text>
</comment>
<keyword evidence="9 11" id="KW-0472">Membrane</keyword>
<dbReference type="GO" id="GO:0009279">
    <property type="term" value="C:cell outer membrane"/>
    <property type="evidence" value="ECO:0007669"/>
    <property type="project" value="UniProtKB-SubCell"/>
</dbReference>
<evidence type="ECO:0000259" key="15">
    <source>
        <dbReference type="Pfam" id="PF07715"/>
    </source>
</evidence>
<feature type="signal peptide" evidence="13">
    <location>
        <begin position="1"/>
        <end position="22"/>
    </location>
</feature>
<evidence type="ECO:0000256" key="8">
    <source>
        <dbReference type="ARBA" id="ARBA00023077"/>
    </source>
</evidence>
<dbReference type="EMBL" id="JAASQV010000004">
    <property type="protein sequence ID" value="NIJ66778.1"/>
    <property type="molecule type" value="Genomic_DNA"/>
</dbReference>
<keyword evidence="4" id="KW-0410">Iron transport</keyword>
<dbReference type="GO" id="GO:0006826">
    <property type="term" value="P:iron ion transport"/>
    <property type="evidence" value="ECO:0007669"/>
    <property type="project" value="UniProtKB-KW"/>
</dbReference>
<dbReference type="InterPro" id="IPR000531">
    <property type="entry name" value="Beta-barrel_TonB"/>
</dbReference>
<accession>A0A7X5ZXR5</accession>